<keyword evidence="1" id="KW-0472">Membrane</keyword>
<dbReference type="EMBL" id="FOCO01000002">
    <property type="protein sequence ID" value="SEM78983.1"/>
    <property type="molecule type" value="Genomic_DNA"/>
</dbReference>
<gene>
    <name evidence="2" type="ORF">SAMN05216227_1002161</name>
</gene>
<feature type="transmembrane region" description="Helical" evidence="1">
    <location>
        <begin position="63"/>
        <end position="88"/>
    </location>
</feature>
<dbReference type="RefSeq" id="WP_050518706.1">
    <property type="nucleotide sequence ID" value="NZ_FOCO01000002.1"/>
</dbReference>
<accession>A0A1H8B873</accession>
<feature type="transmembrane region" description="Helical" evidence="1">
    <location>
        <begin position="100"/>
        <end position="119"/>
    </location>
</feature>
<dbReference type="STRING" id="1077947.SAMN05216227_1002161"/>
<dbReference type="Proteomes" id="UP000183002">
    <property type="component" value="Unassembled WGS sequence"/>
</dbReference>
<dbReference type="AlphaFoldDB" id="A0A1H8B873"/>
<keyword evidence="3" id="KW-1185">Reference proteome</keyword>
<evidence type="ECO:0000313" key="3">
    <source>
        <dbReference type="Proteomes" id="UP000183002"/>
    </source>
</evidence>
<evidence type="ECO:0000256" key="1">
    <source>
        <dbReference type="SAM" id="Phobius"/>
    </source>
</evidence>
<name>A0A1H8B873_9RHOB</name>
<feature type="transmembrane region" description="Helical" evidence="1">
    <location>
        <begin position="30"/>
        <end position="51"/>
    </location>
</feature>
<proteinExistence type="predicted"/>
<sequence>MELLFFLAFVFVIAMVMLPSFLLTFKMQAWLGLTLACAVVLGLCAASDQFFISTVEEPRVAFILGLGTLLFGVGGLCGAIARAVILIFRSMARPLDEERVMRWAIGLMMAGTFSALWIAG</sequence>
<reference evidence="2 3" key="1">
    <citation type="submission" date="2016-10" db="EMBL/GenBank/DDBJ databases">
        <authorList>
            <person name="de Groot N.N."/>
        </authorList>
    </citation>
    <scope>NUCLEOTIDE SEQUENCE [LARGE SCALE GENOMIC DNA]</scope>
    <source>
        <strain evidence="2 3">CGMCC 1.10836</strain>
    </source>
</reference>
<keyword evidence="1" id="KW-1133">Transmembrane helix</keyword>
<protein>
    <submittedName>
        <fullName evidence="2">Uncharacterized protein</fullName>
    </submittedName>
</protein>
<keyword evidence="1" id="KW-0812">Transmembrane</keyword>
<feature type="transmembrane region" description="Helical" evidence="1">
    <location>
        <begin position="6"/>
        <end position="23"/>
    </location>
</feature>
<organism evidence="2 3">
    <name type="scientific">Pseudorhodobacter antarcticus</name>
    <dbReference type="NCBI Taxonomy" id="1077947"/>
    <lineage>
        <taxon>Bacteria</taxon>
        <taxon>Pseudomonadati</taxon>
        <taxon>Pseudomonadota</taxon>
        <taxon>Alphaproteobacteria</taxon>
        <taxon>Rhodobacterales</taxon>
        <taxon>Paracoccaceae</taxon>
        <taxon>Pseudorhodobacter</taxon>
    </lineage>
</organism>
<evidence type="ECO:0000313" key="2">
    <source>
        <dbReference type="EMBL" id="SEM78983.1"/>
    </source>
</evidence>